<organism evidence="1 2">
    <name type="scientific">Myroides guanonis</name>
    <dbReference type="NCBI Taxonomy" id="1150112"/>
    <lineage>
        <taxon>Bacteria</taxon>
        <taxon>Pseudomonadati</taxon>
        <taxon>Bacteroidota</taxon>
        <taxon>Flavobacteriia</taxon>
        <taxon>Flavobacteriales</taxon>
        <taxon>Flavobacteriaceae</taxon>
        <taxon>Myroides</taxon>
    </lineage>
</organism>
<dbReference type="PANTHER" id="PTHR36452:SF1">
    <property type="entry name" value="DUF2461 DOMAIN-CONTAINING PROTEIN"/>
    <property type="match status" value="1"/>
</dbReference>
<dbReference type="AlphaFoldDB" id="A0A1I3R2B3"/>
<dbReference type="PANTHER" id="PTHR36452">
    <property type="entry name" value="CHROMOSOME 12, WHOLE GENOME SHOTGUN SEQUENCE"/>
    <property type="match status" value="1"/>
</dbReference>
<dbReference type="Proteomes" id="UP000243887">
    <property type="component" value="Unassembled WGS sequence"/>
</dbReference>
<dbReference type="Pfam" id="PF09365">
    <property type="entry name" value="DUF2461"/>
    <property type="match status" value="1"/>
</dbReference>
<dbReference type="InterPro" id="IPR015996">
    <property type="entry name" value="UCP028451"/>
</dbReference>
<name>A0A1I3R2B3_9FLAO</name>
<accession>A0A1I3R2B3</accession>
<gene>
    <name evidence="1" type="ORF">SAMN04487893_10716</name>
</gene>
<protein>
    <submittedName>
        <fullName evidence="1">TIGR02453 family protein</fullName>
    </submittedName>
</protein>
<dbReference type="NCBIfam" id="TIGR02453">
    <property type="entry name" value="TIGR02453 family protein"/>
    <property type="match status" value="1"/>
</dbReference>
<reference evidence="2" key="1">
    <citation type="submission" date="2016-10" db="EMBL/GenBank/DDBJ databases">
        <authorList>
            <person name="Varghese N."/>
            <person name="Submissions S."/>
        </authorList>
    </citation>
    <scope>NUCLEOTIDE SEQUENCE [LARGE SCALE GENOMIC DNA]</scope>
    <source>
        <strain evidence="2">DSM 26542</strain>
    </source>
</reference>
<evidence type="ECO:0000313" key="1">
    <source>
        <dbReference type="EMBL" id="SFJ40170.1"/>
    </source>
</evidence>
<evidence type="ECO:0000313" key="2">
    <source>
        <dbReference type="Proteomes" id="UP000243887"/>
    </source>
</evidence>
<dbReference type="OrthoDB" id="9794241at2"/>
<dbReference type="RefSeq" id="WP_090678804.1">
    <property type="nucleotide sequence ID" value="NZ_FORU01000007.1"/>
</dbReference>
<keyword evidence="2" id="KW-1185">Reference proteome</keyword>
<dbReference type="InterPro" id="IPR012808">
    <property type="entry name" value="CHP02453"/>
</dbReference>
<dbReference type="EMBL" id="FORU01000007">
    <property type="protein sequence ID" value="SFJ40170.1"/>
    <property type="molecule type" value="Genomic_DNA"/>
</dbReference>
<sequence>MNATFPSSGFEFLKELENNNNKEWFTDNKKLFDTTFNEVKAFFKVIHDEMATKDSIEKFHVHRIYRDVRFSKDKTPYKTYFGLHLGRKKPFLRGGYYVNIEPGRSFVGGGFWEPNKEDLNRIRKEIELDDSELRELISAPEFVKYFAELTGEELKTAPRGFEKDHPAIDLLRKKQFLVMRPFTDEEVMSPEFINEVMNTFEAMRPLFDYFSQVLTTNANGEPLFELTI</sequence>
<proteinExistence type="predicted"/>
<dbReference type="PIRSF" id="PIRSF028451">
    <property type="entry name" value="UCP028451"/>
    <property type="match status" value="1"/>
</dbReference>